<feature type="non-terminal residue" evidence="1">
    <location>
        <position position="1"/>
    </location>
</feature>
<proteinExistence type="predicted"/>
<dbReference type="AlphaFoldDB" id="A0AA38C498"/>
<keyword evidence="2" id="KW-1185">Reference proteome</keyword>
<comment type="caution">
    <text evidence="1">The sequence shown here is derived from an EMBL/GenBank/DDBJ whole genome shotgun (WGS) entry which is preliminary data.</text>
</comment>
<evidence type="ECO:0000313" key="1">
    <source>
        <dbReference type="EMBL" id="KAH9294516.1"/>
    </source>
</evidence>
<protein>
    <submittedName>
        <fullName evidence="1">Uncharacterized protein</fullName>
    </submittedName>
</protein>
<dbReference type="EMBL" id="JAHRHJ020000044">
    <property type="protein sequence ID" value="KAH9294516.1"/>
    <property type="molecule type" value="Genomic_DNA"/>
</dbReference>
<accession>A0AA38C498</accession>
<gene>
    <name evidence="1" type="ORF">KI387_040276</name>
</gene>
<dbReference type="Proteomes" id="UP000824469">
    <property type="component" value="Unassembled WGS sequence"/>
</dbReference>
<reference evidence="1 2" key="1">
    <citation type="journal article" date="2021" name="Nat. Plants">
        <title>The Taxus genome provides insights into paclitaxel biosynthesis.</title>
        <authorList>
            <person name="Xiong X."/>
            <person name="Gou J."/>
            <person name="Liao Q."/>
            <person name="Li Y."/>
            <person name="Zhou Q."/>
            <person name="Bi G."/>
            <person name="Li C."/>
            <person name="Du R."/>
            <person name="Wang X."/>
            <person name="Sun T."/>
            <person name="Guo L."/>
            <person name="Liang H."/>
            <person name="Lu P."/>
            <person name="Wu Y."/>
            <person name="Zhang Z."/>
            <person name="Ro D.K."/>
            <person name="Shang Y."/>
            <person name="Huang S."/>
            <person name="Yan J."/>
        </authorList>
    </citation>
    <scope>NUCLEOTIDE SEQUENCE [LARGE SCALE GENOMIC DNA]</scope>
    <source>
        <strain evidence="1">Ta-2019</strain>
    </source>
</reference>
<organism evidence="1 2">
    <name type="scientific">Taxus chinensis</name>
    <name type="common">Chinese yew</name>
    <name type="synonym">Taxus wallichiana var. chinensis</name>
    <dbReference type="NCBI Taxonomy" id="29808"/>
    <lineage>
        <taxon>Eukaryota</taxon>
        <taxon>Viridiplantae</taxon>
        <taxon>Streptophyta</taxon>
        <taxon>Embryophyta</taxon>
        <taxon>Tracheophyta</taxon>
        <taxon>Spermatophyta</taxon>
        <taxon>Pinopsida</taxon>
        <taxon>Pinidae</taxon>
        <taxon>Conifers II</taxon>
        <taxon>Cupressales</taxon>
        <taxon>Taxaceae</taxon>
        <taxon>Taxus</taxon>
    </lineage>
</organism>
<evidence type="ECO:0000313" key="2">
    <source>
        <dbReference type="Proteomes" id="UP000824469"/>
    </source>
</evidence>
<sequence length="60" mass="6959">GDINWDKGSRFHARRILLDPYSKFVAPFVIGQDKSVSPASYLGWLIEDPPFNWDEDTHPR</sequence>
<name>A0AA38C498_TAXCH</name>
<dbReference type="OMA" id="MKSHSCA"/>
<feature type="non-terminal residue" evidence="1">
    <location>
        <position position="60"/>
    </location>
</feature>